<dbReference type="EMBL" id="GIFC01000468">
    <property type="protein sequence ID" value="MXU82551.1"/>
    <property type="molecule type" value="Transcribed_RNA"/>
</dbReference>
<feature type="chain" id="PRO_5025629011" evidence="1">
    <location>
        <begin position="34"/>
        <end position="69"/>
    </location>
</feature>
<accession>A0A6B0TXC8</accession>
<name>A0A6B0TXC8_IXORI</name>
<proteinExistence type="predicted"/>
<feature type="signal peptide" evidence="1">
    <location>
        <begin position="1"/>
        <end position="33"/>
    </location>
</feature>
<sequence>MCRPPPLLTLSLPFTPLLLIGALLFGSPDYTQPSHYNEREVKLKMENSNLSFWFFIYICVDDYHRPAEP</sequence>
<organism evidence="2">
    <name type="scientific">Ixodes ricinus</name>
    <name type="common">Common tick</name>
    <name type="synonym">Acarus ricinus</name>
    <dbReference type="NCBI Taxonomy" id="34613"/>
    <lineage>
        <taxon>Eukaryota</taxon>
        <taxon>Metazoa</taxon>
        <taxon>Ecdysozoa</taxon>
        <taxon>Arthropoda</taxon>
        <taxon>Chelicerata</taxon>
        <taxon>Arachnida</taxon>
        <taxon>Acari</taxon>
        <taxon>Parasitiformes</taxon>
        <taxon>Ixodida</taxon>
        <taxon>Ixodoidea</taxon>
        <taxon>Ixodidae</taxon>
        <taxon>Ixodinae</taxon>
        <taxon>Ixodes</taxon>
    </lineage>
</organism>
<keyword evidence="1" id="KW-0732">Signal</keyword>
<evidence type="ECO:0000313" key="2">
    <source>
        <dbReference type="EMBL" id="MXU82551.1"/>
    </source>
</evidence>
<evidence type="ECO:0000256" key="1">
    <source>
        <dbReference type="SAM" id="SignalP"/>
    </source>
</evidence>
<reference evidence="2" key="1">
    <citation type="submission" date="2019-12" db="EMBL/GenBank/DDBJ databases">
        <title>An insight into the sialome of adult female Ixodes ricinus ticks feeding for 6 days.</title>
        <authorList>
            <person name="Perner J."/>
            <person name="Ribeiro J.M.C."/>
        </authorList>
    </citation>
    <scope>NUCLEOTIDE SEQUENCE</scope>
    <source>
        <strain evidence="2">Semi-engorged</strain>
        <tissue evidence="2">Salivary glands</tissue>
    </source>
</reference>
<dbReference type="AlphaFoldDB" id="A0A6B0TXC8"/>
<protein>
    <submittedName>
        <fullName evidence="2">Putative secreted protein</fullName>
    </submittedName>
</protein>